<dbReference type="InterPro" id="IPR029063">
    <property type="entry name" value="SAM-dependent_MTases_sf"/>
</dbReference>
<dbReference type="InterPro" id="IPR031303">
    <property type="entry name" value="C5_meth_CS"/>
</dbReference>
<evidence type="ECO:0000256" key="3">
    <source>
        <dbReference type="ARBA" id="ARBA00022691"/>
    </source>
</evidence>
<dbReference type="Gene3D" id="3.90.120.10">
    <property type="entry name" value="DNA Methylase, subunit A, domain 2"/>
    <property type="match status" value="1"/>
</dbReference>
<sequence>MLSGDTLTSVEICAGAGGQAIGLEQAGFRHLGLVEYNSDACRTLRHNRPEWNVIEKDVREFDPVRELASPHVDLLAGGIPCTPYSVAGKQLGADDHRDLLPEVIRLTAALHPKAVMLENVSSLVKGARFTYTRKALVDKFAELGYKVQMEILDAQHFGVAQRRKRALVVATRNDVVQKFQWPIRLWELPPTVGETLETSMASNGWPGASEWARLANGIAPTLVGGSTNHGGGDLGPDRAKQAWARLAVNGDALELEPPGPEFRLRHGVGRGGWKGYPKLTAGQAAMLQGFPQDWHFTGGKTARYRQVGNAFPPPVARAVAASIMSSLSGSHADEPM</sequence>
<comment type="catalytic activity">
    <reaction evidence="7">
        <text>a 2'-deoxycytidine in DNA + S-adenosyl-L-methionine = a 5-methyl-2'-deoxycytidine in DNA + S-adenosyl-L-homocysteine + H(+)</text>
        <dbReference type="Rhea" id="RHEA:13681"/>
        <dbReference type="Rhea" id="RHEA-COMP:11369"/>
        <dbReference type="Rhea" id="RHEA-COMP:11370"/>
        <dbReference type="ChEBI" id="CHEBI:15378"/>
        <dbReference type="ChEBI" id="CHEBI:57856"/>
        <dbReference type="ChEBI" id="CHEBI:59789"/>
        <dbReference type="ChEBI" id="CHEBI:85452"/>
        <dbReference type="ChEBI" id="CHEBI:85454"/>
        <dbReference type="EC" id="2.1.1.37"/>
    </reaction>
</comment>
<dbReference type="InterPro" id="IPR050390">
    <property type="entry name" value="C5-Methyltransferase"/>
</dbReference>
<dbReference type="GO" id="GO:0003886">
    <property type="term" value="F:DNA (cytosine-5-)-methyltransferase activity"/>
    <property type="evidence" value="ECO:0007669"/>
    <property type="project" value="UniProtKB-EC"/>
</dbReference>
<dbReference type="PROSITE" id="PS51679">
    <property type="entry name" value="SAM_MT_C5"/>
    <property type="match status" value="1"/>
</dbReference>
<dbReference type="PROSITE" id="PS00094">
    <property type="entry name" value="C5_MTASE_1"/>
    <property type="match status" value="1"/>
</dbReference>
<dbReference type="RefSeq" id="WP_033299036.1">
    <property type="nucleotide sequence ID" value="NZ_JBHSJE010000002.1"/>
</dbReference>
<dbReference type="GO" id="GO:0032259">
    <property type="term" value="P:methylation"/>
    <property type="evidence" value="ECO:0007669"/>
    <property type="project" value="UniProtKB-KW"/>
</dbReference>
<dbReference type="PANTHER" id="PTHR10629:SF52">
    <property type="entry name" value="DNA (CYTOSINE-5)-METHYLTRANSFERASE 1"/>
    <property type="match status" value="1"/>
</dbReference>
<evidence type="ECO:0000313" key="8">
    <source>
        <dbReference type="EMBL" id="MFC4979143.1"/>
    </source>
</evidence>
<comment type="caution">
    <text evidence="8">The sequence shown here is derived from an EMBL/GenBank/DDBJ whole genome shotgun (WGS) entry which is preliminary data.</text>
</comment>
<feature type="active site" evidence="5">
    <location>
        <position position="81"/>
    </location>
</feature>
<dbReference type="EMBL" id="JBHSJE010000002">
    <property type="protein sequence ID" value="MFC4979143.1"/>
    <property type="molecule type" value="Genomic_DNA"/>
</dbReference>
<keyword evidence="3 5" id="KW-0949">S-adenosyl-L-methionine</keyword>
<dbReference type="PROSITE" id="PS00095">
    <property type="entry name" value="C5_MTASE_2"/>
    <property type="match status" value="1"/>
</dbReference>
<comment type="similarity">
    <text evidence="5 6">Belongs to the class I-like SAM-binding methyltransferase superfamily. C5-methyltransferase family.</text>
</comment>
<organism evidence="8 9">
    <name type="scientific">Streptomyces atroolivaceus</name>
    <dbReference type="NCBI Taxonomy" id="66869"/>
    <lineage>
        <taxon>Bacteria</taxon>
        <taxon>Bacillati</taxon>
        <taxon>Actinomycetota</taxon>
        <taxon>Actinomycetes</taxon>
        <taxon>Kitasatosporales</taxon>
        <taxon>Streptomycetaceae</taxon>
        <taxon>Streptomyces</taxon>
    </lineage>
</organism>
<protein>
    <recommendedName>
        <fullName evidence="7">Cytosine-specific methyltransferase</fullName>
        <ecNumber evidence="7">2.1.1.37</ecNumber>
    </recommendedName>
</protein>
<dbReference type="InterPro" id="IPR001525">
    <property type="entry name" value="C5_MeTfrase"/>
</dbReference>
<evidence type="ECO:0000256" key="1">
    <source>
        <dbReference type="ARBA" id="ARBA00022603"/>
    </source>
</evidence>
<evidence type="ECO:0000256" key="4">
    <source>
        <dbReference type="ARBA" id="ARBA00022747"/>
    </source>
</evidence>
<accession>A0ABV9V6H4</accession>
<dbReference type="EC" id="2.1.1.37" evidence="7"/>
<reference evidence="9" key="1">
    <citation type="journal article" date="2019" name="Int. J. Syst. Evol. Microbiol.">
        <title>The Global Catalogue of Microorganisms (GCM) 10K type strain sequencing project: providing services to taxonomists for standard genome sequencing and annotation.</title>
        <authorList>
            <consortium name="The Broad Institute Genomics Platform"/>
            <consortium name="The Broad Institute Genome Sequencing Center for Infectious Disease"/>
            <person name="Wu L."/>
            <person name="Ma J."/>
        </authorList>
    </citation>
    <scope>NUCLEOTIDE SEQUENCE [LARGE SCALE GENOMIC DNA]</scope>
    <source>
        <strain evidence="9">ICMP 257</strain>
    </source>
</reference>
<evidence type="ECO:0000256" key="6">
    <source>
        <dbReference type="RuleBase" id="RU000416"/>
    </source>
</evidence>
<dbReference type="Proteomes" id="UP001595908">
    <property type="component" value="Unassembled WGS sequence"/>
</dbReference>
<proteinExistence type="inferred from homology"/>
<evidence type="ECO:0000256" key="7">
    <source>
        <dbReference type="RuleBase" id="RU000417"/>
    </source>
</evidence>
<dbReference type="Gene3D" id="3.40.50.150">
    <property type="entry name" value="Vaccinia Virus protein VP39"/>
    <property type="match status" value="1"/>
</dbReference>
<evidence type="ECO:0000313" key="9">
    <source>
        <dbReference type="Proteomes" id="UP001595908"/>
    </source>
</evidence>
<evidence type="ECO:0000256" key="5">
    <source>
        <dbReference type="PROSITE-ProRule" id="PRU01016"/>
    </source>
</evidence>
<keyword evidence="9" id="KW-1185">Reference proteome</keyword>
<dbReference type="SUPFAM" id="SSF53335">
    <property type="entry name" value="S-adenosyl-L-methionine-dependent methyltransferases"/>
    <property type="match status" value="1"/>
</dbReference>
<dbReference type="InterPro" id="IPR018117">
    <property type="entry name" value="C5_DNA_meth_AS"/>
</dbReference>
<gene>
    <name evidence="8" type="ORF">ACFPL4_12305</name>
</gene>
<dbReference type="Pfam" id="PF00145">
    <property type="entry name" value="DNA_methylase"/>
    <property type="match status" value="1"/>
</dbReference>
<keyword evidence="4" id="KW-0680">Restriction system</keyword>
<dbReference type="PRINTS" id="PR00105">
    <property type="entry name" value="C5METTRFRASE"/>
</dbReference>
<keyword evidence="2 5" id="KW-0808">Transferase</keyword>
<keyword evidence="1 5" id="KW-0489">Methyltransferase</keyword>
<name>A0ABV9V6H4_STRAZ</name>
<dbReference type="NCBIfam" id="TIGR00675">
    <property type="entry name" value="dcm"/>
    <property type="match status" value="1"/>
</dbReference>
<dbReference type="PANTHER" id="PTHR10629">
    <property type="entry name" value="CYTOSINE-SPECIFIC METHYLTRANSFERASE"/>
    <property type="match status" value="1"/>
</dbReference>
<evidence type="ECO:0000256" key="2">
    <source>
        <dbReference type="ARBA" id="ARBA00022679"/>
    </source>
</evidence>
<dbReference type="GeneID" id="31232820"/>